<evidence type="ECO:0000256" key="10">
    <source>
        <dbReference type="ARBA" id="ARBA00023170"/>
    </source>
</evidence>
<evidence type="ECO:0000256" key="5">
    <source>
        <dbReference type="ARBA" id="ARBA00022741"/>
    </source>
</evidence>
<evidence type="ECO:0000313" key="12">
    <source>
        <dbReference type="EMBL" id="CAD7659069.1"/>
    </source>
</evidence>
<comment type="similarity">
    <text evidence="2">Belongs to the SRP receptor beta subunit family.</text>
</comment>
<keyword evidence="5" id="KW-0547">Nucleotide-binding</keyword>
<dbReference type="EMBL" id="CAJPVJ010016431">
    <property type="protein sequence ID" value="CAG2176231.1"/>
    <property type="molecule type" value="Genomic_DNA"/>
</dbReference>
<keyword evidence="9 11" id="KW-0472">Membrane</keyword>
<organism evidence="12">
    <name type="scientific">Oppiella nova</name>
    <dbReference type="NCBI Taxonomy" id="334625"/>
    <lineage>
        <taxon>Eukaryota</taxon>
        <taxon>Metazoa</taxon>
        <taxon>Ecdysozoa</taxon>
        <taxon>Arthropoda</taxon>
        <taxon>Chelicerata</taxon>
        <taxon>Arachnida</taxon>
        <taxon>Acari</taxon>
        <taxon>Acariformes</taxon>
        <taxon>Sarcoptiformes</taxon>
        <taxon>Oribatida</taxon>
        <taxon>Brachypylina</taxon>
        <taxon>Oppioidea</taxon>
        <taxon>Oppiidae</taxon>
        <taxon>Oppiella</taxon>
    </lineage>
</organism>
<keyword evidence="6" id="KW-0256">Endoplasmic reticulum</keyword>
<dbReference type="PANTHER" id="PTHR46693:SF1">
    <property type="entry name" value="ADP-RIBOSYLATION FACTOR-LIKE PROTEIN 15"/>
    <property type="match status" value="1"/>
</dbReference>
<dbReference type="GO" id="GO:0005789">
    <property type="term" value="C:endoplasmic reticulum membrane"/>
    <property type="evidence" value="ECO:0007669"/>
    <property type="project" value="UniProtKB-SubCell"/>
</dbReference>
<dbReference type="PANTHER" id="PTHR46693">
    <property type="entry name" value="ADP-RIBOSYLATION FACTOR-LIKE PROTEIN 15"/>
    <property type="match status" value="1"/>
</dbReference>
<keyword evidence="4 11" id="KW-0812">Transmembrane</keyword>
<feature type="transmembrane region" description="Helical" evidence="11">
    <location>
        <begin position="20"/>
        <end position="38"/>
    </location>
</feature>
<dbReference type="InterPro" id="IPR027417">
    <property type="entry name" value="P-loop_NTPase"/>
</dbReference>
<accession>A0A7R9QV66</accession>
<dbReference type="EMBL" id="OC931256">
    <property type="protein sequence ID" value="CAD7659069.1"/>
    <property type="molecule type" value="Genomic_DNA"/>
</dbReference>
<keyword evidence="10" id="KW-0675">Receptor</keyword>
<evidence type="ECO:0000256" key="2">
    <source>
        <dbReference type="ARBA" id="ARBA00005619"/>
    </source>
</evidence>
<proteinExistence type="inferred from homology"/>
<dbReference type="InterPro" id="IPR042292">
    <property type="entry name" value="ARL15"/>
</dbReference>
<gene>
    <name evidence="12" type="ORF">ONB1V03_LOCUS15665</name>
</gene>
<evidence type="ECO:0000256" key="8">
    <source>
        <dbReference type="ARBA" id="ARBA00023134"/>
    </source>
</evidence>
<evidence type="ECO:0000313" key="13">
    <source>
        <dbReference type="Proteomes" id="UP000728032"/>
    </source>
</evidence>
<dbReference type="Proteomes" id="UP000728032">
    <property type="component" value="Unassembled WGS sequence"/>
</dbReference>
<evidence type="ECO:0000256" key="3">
    <source>
        <dbReference type="ARBA" id="ARBA00020256"/>
    </source>
</evidence>
<evidence type="ECO:0000256" key="11">
    <source>
        <dbReference type="SAM" id="Phobius"/>
    </source>
</evidence>
<dbReference type="CDD" id="cd04105">
    <property type="entry name" value="SR_beta"/>
    <property type="match status" value="1"/>
</dbReference>
<evidence type="ECO:0000256" key="9">
    <source>
        <dbReference type="ARBA" id="ARBA00023136"/>
    </source>
</evidence>
<evidence type="ECO:0000256" key="6">
    <source>
        <dbReference type="ARBA" id="ARBA00022824"/>
    </source>
</evidence>
<comment type="subcellular location">
    <subcellularLocation>
        <location evidence="1">Endoplasmic reticulum membrane</location>
        <topology evidence="1">Single-pass membrane protein</topology>
    </subcellularLocation>
</comment>
<reference evidence="12" key="1">
    <citation type="submission" date="2020-11" db="EMBL/GenBank/DDBJ databases">
        <authorList>
            <person name="Tran Van P."/>
        </authorList>
    </citation>
    <scope>NUCLEOTIDE SEQUENCE</scope>
</reference>
<protein>
    <recommendedName>
        <fullName evidence="3">Signal recognition particle receptor subunit beta</fullName>
    </recommendedName>
</protein>
<evidence type="ECO:0000256" key="7">
    <source>
        <dbReference type="ARBA" id="ARBA00022989"/>
    </source>
</evidence>
<keyword evidence="7 11" id="KW-1133">Transmembrane helix</keyword>
<name>A0A7R9QV66_9ACAR</name>
<dbReference type="Gene3D" id="3.40.50.300">
    <property type="entry name" value="P-loop containing nucleotide triphosphate hydrolases"/>
    <property type="match status" value="1"/>
</dbReference>
<evidence type="ECO:0000256" key="4">
    <source>
        <dbReference type="ARBA" id="ARBA00022692"/>
    </source>
</evidence>
<dbReference type="Pfam" id="PF09439">
    <property type="entry name" value="SRPRB"/>
    <property type="match status" value="1"/>
</dbReference>
<dbReference type="SUPFAM" id="SSF52540">
    <property type="entry name" value="P-loop containing nucleoside triphosphate hydrolases"/>
    <property type="match status" value="1"/>
</dbReference>
<keyword evidence="8" id="KW-0342">GTP-binding</keyword>
<keyword evidence="13" id="KW-1185">Reference proteome</keyword>
<dbReference type="OrthoDB" id="41266at2759"/>
<sequence length="244" mass="27267">MDNLVKQMLSFYDKNSTSVAIIVALIVVFGTILIYYVLSRKSSRNAVLLVGLSDSGKTVLFTQLVAKKFVSSVTSMKEMSNTLRLSNHKTIELIDCPGFERLRMKYWDDYKVRAKGVLFVIDSTDFANTGKDVADLLYNFLVDPLVVTHKIPFLIACTKQDETRAKSSKVLQKQLEREITAIRETRAGALGSTGEDDTSRSILGKLDKEFAFNDIKNEVQFADCSAAESNTQLDSVLNWIKSIA</sequence>
<dbReference type="InterPro" id="IPR019009">
    <property type="entry name" value="SRP_receptor_beta_su"/>
</dbReference>
<dbReference type="GO" id="GO:0005525">
    <property type="term" value="F:GTP binding"/>
    <property type="evidence" value="ECO:0007669"/>
    <property type="project" value="UniProtKB-KW"/>
</dbReference>
<evidence type="ECO:0000256" key="1">
    <source>
        <dbReference type="ARBA" id="ARBA00004389"/>
    </source>
</evidence>
<dbReference type="AlphaFoldDB" id="A0A7R9QV66"/>